<organism evidence="1 2">
    <name type="scientific">Anaeramoeba ignava</name>
    <name type="common">Anaerobic marine amoeba</name>
    <dbReference type="NCBI Taxonomy" id="1746090"/>
    <lineage>
        <taxon>Eukaryota</taxon>
        <taxon>Metamonada</taxon>
        <taxon>Anaeramoebidae</taxon>
        <taxon>Anaeramoeba</taxon>
    </lineage>
</organism>
<gene>
    <name evidence="1" type="ORF">M0811_05773</name>
</gene>
<sequence length="93" mass="11526">MKELSKICIKMNFIEMIIKIMRKFLDDPKISFWSFKLLFIFLKFNQEKNIIQKMNNILRKEDFENAKKKNKKSQKIIEKFLNLFEYLKKNQEK</sequence>
<dbReference type="EMBL" id="JAPDFW010000057">
    <property type="protein sequence ID" value="KAJ5077674.1"/>
    <property type="molecule type" value="Genomic_DNA"/>
</dbReference>
<reference evidence="1" key="1">
    <citation type="submission" date="2022-10" db="EMBL/GenBank/DDBJ databases">
        <title>Novel sulphate-reducing endosymbionts in the free-living metamonad Anaeramoeba.</title>
        <authorList>
            <person name="Jerlstrom-Hultqvist J."/>
            <person name="Cepicka I."/>
            <person name="Gallot-Lavallee L."/>
            <person name="Salas-Leiva D."/>
            <person name="Curtis B.A."/>
            <person name="Zahonova K."/>
            <person name="Pipaliya S."/>
            <person name="Dacks J."/>
            <person name="Roger A.J."/>
        </authorList>
    </citation>
    <scope>NUCLEOTIDE SEQUENCE</scope>
    <source>
        <strain evidence="1">BMAN</strain>
    </source>
</reference>
<evidence type="ECO:0000313" key="2">
    <source>
        <dbReference type="Proteomes" id="UP001149090"/>
    </source>
</evidence>
<protein>
    <submittedName>
        <fullName evidence="1">Uncharacterized protein</fullName>
    </submittedName>
</protein>
<evidence type="ECO:0000313" key="1">
    <source>
        <dbReference type="EMBL" id="KAJ5077674.1"/>
    </source>
</evidence>
<keyword evidence="2" id="KW-1185">Reference proteome</keyword>
<proteinExistence type="predicted"/>
<name>A0A9Q0LSE4_ANAIG</name>
<comment type="caution">
    <text evidence="1">The sequence shown here is derived from an EMBL/GenBank/DDBJ whole genome shotgun (WGS) entry which is preliminary data.</text>
</comment>
<dbReference type="Proteomes" id="UP001149090">
    <property type="component" value="Unassembled WGS sequence"/>
</dbReference>
<dbReference type="AlphaFoldDB" id="A0A9Q0LSE4"/>
<accession>A0A9Q0LSE4</accession>